<dbReference type="InterPro" id="IPR041492">
    <property type="entry name" value="HAD_2"/>
</dbReference>
<evidence type="ECO:0000256" key="2">
    <source>
        <dbReference type="ARBA" id="ARBA00004818"/>
    </source>
</evidence>
<dbReference type="RefSeq" id="WP_320502710.1">
    <property type="nucleotide sequence ID" value="NZ_JAXCLX010000004.1"/>
</dbReference>
<dbReference type="Proteomes" id="UP001271769">
    <property type="component" value="Unassembled WGS sequence"/>
</dbReference>
<dbReference type="SFLD" id="SFLDG01129">
    <property type="entry name" value="C1.5:_HAD__Beta-PGM__Phosphata"/>
    <property type="match status" value="1"/>
</dbReference>
<dbReference type="SFLD" id="SFLDS00003">
    <property type="entry name" value="Haloacid_Dehalogenase"/>
    <property type="match status" value="1"/>
</dbReference>
<dbReference type="GO" id="GO:0016787">
    <property type="term" value="F:hydrolase activity"/>
    <property type="evidence" value="ECO:0007669"/>
    <property type="project" value="UniProtKB-KW"/>
</dbReference>
<gene>
    <name evidence="5" type="ORF">SMD31_20040</name>
</gene>
<evidence type="ECO:0000256" key="1">
    <source>
        <dbReference type="ARBA" id="ARBA00000830"/>
    </source>
</evidence>
<evidence type="ECO:0000256" key="4">
    <source>
        <dbReference type="ARBA" id="ARBA00013078"/>
    </source>
</evidence>
<dbReference type="EC" id="3.1.3.18" evidence="4"/>
<evidence type="ECO:0000313" key="6">
    <source>
        <dbReference type="Proteomes" id="UP001271769"/>
    </source>
</evidence>
<comment type="catalytic activity">
    <reaction evidence="1">
        <text>2-phosphoglycolate + H2O = glycolate + phosphate</text>
        <dbReference type="Rhea" id="RHEA:14369"/>
        <dbReference type="ChEBI" id="CHEBI:15377"/>
        <dbReference type="ChEBI" id="CHEBI:29805"/>
        <dbReference type="ChEBI" id="CHEBI:43474"/>
        <dbReference type="ChEBI" id="CHEBI:58033"/>
        <dbReference type="EC" id="3.1.3.18"/>
    </reaction>
</comment>
<dbReference type="Pfam" id="PF13419">
    <property type="entry name" value="HAD_2"/>
    <property type="match status" value="1"/>
</dbReference>
<reference evidence="5 6" key="1">
    <citation type="journal article" date="2013" name="Antonie Van Leeuwenhoek">
        <title>Dongia rigui sp. nov., isolated from freshwater of a large wetland in Korea.</title>
        <authorList>
            <person name="Baik K.S."/>
            <person name="Hwang Y.M."/>
            <person name="Choi J.S."/>
            <person name="Kwon J."/>
            <person name="Seong C.N."/>
        </authorList>
    </citation>
    <scope>NUCLEOTIDE SEQUENCE [LARGE SCALE GENOMIC DNA]</scope>
    <source>
        <strain evidence="5 6">04SU4-P</strain>
    </source>
</reference>
<accession>A0ABU5E3T9</accession>
<comment type="pathway">
    <text evidence="2">Organic acid metabolism; glycolate biosynthesis; glycolate from 2-phosphoglycolate: step 1/1.</text>
</comment>
<sequence length="216" mass="23823">MKQRPTVLLFDWDNTLVDSWGVIHAAMNTTLEAMGHPRWSRSDAENRIRTSLRDSFPGLFGERWKEAEKIFYDAFERLHLLELQPLPGAEDLLVWASGAGFYMGVVSNKRGSYLRKEAAHLGWDKYFAALAGAGDADQDKPARAHVQKALDPGKLKPGGHVWFIGDTDIDLVCGHNNGCVPVLVRPQPPHAGEFGEAPPQHYFPALSGLQAALAAL</sequence>
<comment type="similarity">
    <text evidence="3">Belongs to the HAD-like hydrolase superfamily. CbbY/CbbZ/Gph/YieH family.</text>
</comment>
<dbReference type="InterPro" id="IPR023214">
    <property type="entry name" value="HAD_sf"/>
</dbReference>
<protein>
    <recommendedName>
        <fullName evidence="4">phosphoglycolate phosphatase</fullName>
        <ecNumber evidence="4">3.1.3.18</ecNumber>
    </recommendedName>
</protein>
<dbReference type="Gene3D" id="1.10.150.730">
    <property type="match status" value="1"/>
</dbReference>
<dbReference type="SUPFAM" id="SSF56784">
    <property type="entry name" value="HAD-like"/>
    <property type="match status" value="1"/>
</dbReference>
<name>A0ABU5E3T9_9PROT</name>
<dbReference type="EMBL" id="JAXCLX010000004">
    <property type="protein sequence ID" value="MDY0874241.1"/>
    <property type="molecule type" value="Genomic_DNA"/>
</dbReference>
<dbReference type="PANTHER" id="PTHR43434">
    <property type="entry name" value="PHOSPHOGLYCOLATE PHOSPHATASE"/>
    <property type="match status" value="1"/>
</dbReference>
<evidence type="ECO:0000256" key="3">
    <source>
        <dbReference type="ARBA" id="ARBA00006171"/>
    </source>
</evidence>
<keyword evidence="6" id="KW-1185">Reference proteome</keyword>
<dbReference type="InterPro" id="IPR036412">
    <property type="entry name" value="HAD-like_sf"/>
</dbReference>
<keyword evidence="5" id="KW-0378">Hydrolase</keyword>
<dbReference type="PANTHER" id="PTHR43434:SF1">
    <property type="entry name" value="PHOSPHOGLYCOLATE PHOSPHATASE"/>
    <property type="match status" value="1"/>
</dbReference>
<comment type="caution">
    <text evidence="5">The sequence shown here is derived from an EMBL/GenBank/DDBJ whole genome shotgun (WGS) entry which is preliminary data.</text>
</comment>
<dbReference type="Gene3D" id="3.40.50.1000">
    <property type="entry name" value="HAD superfamily/HAD-like"/>
    <property type="match status" value="1"/>
</dbReference>
<organism evidence="5 6">
    <name type="scientific">Dongia rigui</name>
    <dbReference type="NCBI Taxonomy" id="940149"/>
    <lineage>
        <taxon>Bacteria</taxon>
        <taxon>Pseudomonadati</taxon>
        <taxon>Pseudomonadota</taxon>
        <taxon>Alphaproteobacteria</taxon>
        <taxon>Rhodospirillales</taxon>
        <taxon>Dongiaceae</taxon>
        <taxon>Dongia</taxon>
    </lineage>
</organism>
<dbReference type="InterPro" id="IPR050155">
    <property type="entry name" value="HAD-like_hydrolase_sf"/>
</dbReference>
<evidence type="ECO:0000313" key="5">
    <source>
        <dbReference type="EMBL" id="MDY0874241.1"/>
    </source>
</evidence>
<proteinExistence type="inferred from homology"/>